<name>A0A4Q4LYY5_9PLEO</name>
<organism evidence="1 2">
    <name type="scientific">Alternaria tenuissima</name>
    <dbReference type="NCBI Taxonomy" id="119927"/>
    <lineage>
        <taxon>Eukaryota</taxon>
        <taxon>Fungi</taxon>
        <taxon>Dikarya</taxon>
        <taxon>Ascomycota</taxon>
        <taxon>Pezizomycotina</taxon>
        <taxon>Dothideomycetes</taxon>
        <taxon>Pleosporomycetidae</taxon>
        <taxon>Pleosporales</taxon>
        <taxon>Pleosporineae</taxon>
        <taxon>Pleosporaceae</taxon>
        <taxon>Alternaria</taxon>
        <taxon>Alternaria sect. Alternaria</taxon>
        <taxon>Alternaria alternata complex</taxon>
    </lineage>
</organism>
<evidence type="ECO:0000313" key="2">
    <source>
        <dbReference type="Proteomes" id="UP000292402"/>
    </source>
</evidence>
<proteinExistence type="predicted"/>
<evidence type="ECO:0000313" key="1">
    <source>
        <dbReference type="EMBL" id="RYN28998.1"/>
    </source>
</evidence>
<dbReference type="EMBL" id="PDXA01000081">
    <property type="protein sequence ID" value="RYN28998.1"/>
    <property type="molecule type" value="Genomic_DNA"/>
</dbReference>
<comment type="caution">
    <text evidence="1">The sequence shown here is derived from an EMBL/GenBank/DDBJ whole genome shotgun (WGS) entry which is preliminary data.</text>
</comment>
<reference evidence="2" key="1">
    <citation type="journal article" date="2019" name="bioRxiv">
        <title>Genomics, evolutionary history and diagnostics of the Alternaria alternata species group including apple and Asian pear pathotypes.</title>
        <authorList>
            <person name="Armitage A.D."/>
            <person name="Cockerton H.M."/>
            <person name="Sreenivasaprasad S."/>
            <person name="Woodhall J.W."/>
            <person name="Lane C.R."/>
            <person name="Harrison R.J."/>
            <person name="Clarkson J.P."/>
        </authorList>
    </citation>
    <scope>NUCLEOTIDE SEQUENCE [LARGE SCALE GENOMIC DNA]</scope>
    <source>
        <strain evidence="2">FERA 1082</strain>
    </source>
</reference>
<dbReference type="AlphaFoldDB" id="A0A4Q4LYY5"/>
<gene>
    <name evidence="1" type="ORF">AA0114_g12429</name>
</gene>
<protein>
    <submittedName>
        <fullName evidence="1">Uncharacterized protein</fullName>
    </submittedName>
</protein>
<accession>A0A4Q4LYY5</accession>
<dbReference type="Proteomes" id="UP000292402">
    <property type="component" value="Unassembled WGS sequence"/>
</dbReference>
<sequence>MPAAAAATPAAAASIANGPGCVAITDESVSTINEILTLGGM</sequence>